<reference evidence="7 8" key="1">
    <citation type="submission" date="2017-06" db="EMBL/GenBank/DDBJ databases">
        <title>Draft genome sequence of anaerobic fermentative bacterium Anaeromicrobium sediminis DY2726D isolated from West Pacific Ocean sediments.</title>
        <authorList>
            <person name="Zeng X."/>
        </authorList>
    </citation>
    <scope>NUCLEOTIDE SEQUENCE [LARGE SCALE GENOMIC DNA]</scope>
    <source>
        <strain evidence="7 8">DY2726D</strain>
    </source>
</reference>
<comment type="subcellular location">
    <subcellularLocation>
        <location evidence="1">Membrane</location>
    </subcellularLocation>
</comment>
<dbReference type="PANTHER" id="PTHR43025">
    <property type="entry name" value="MONOGALACTOSYLDIACYLGLYCEROL SYNTHASE"/>
    <property type="match status" value="1"/>
</dbReference>
<accession>A0A267MEZ0</accession>
<feature type="domain" description="Glycosyl transferase family 28 C-terminal" evidence="5">
    <location>
        <begin position="229"/>
        <end position="357"/>
    </location>
</feature>
<comment type="caution">
    <text evidence="7">The sequence shown here is derived from an EMBL/GenBank/DDBJ whole genome shotgun (WGS) entry which is preliminary data.</text>
</comment>
<evidence type="ECO:0000259" key="6">
    <source>
        <dbReference type="Pfam" id="PF06925"/>
    </source>
</evidence>
<evidence type="ECO:0000256" key="2">
    <source>
        <dbReference type="ARBA" id="ARBA00006962"/>
    </source>
</evidence>
<dbReference type="SUPFAM" id="SSF53756">
    <property type="entry name" value="UDP-Glycosyltransferase/glycogen phosphorylase"/>
    <property type="match status" value="1"/>
</dbReference>
<evidence type="ECO:0008006" key="9">
    <source>
        <dbReference type="Google" id="ProtNLM"/>
    </source>
</evidence>
<sequence>MNILFFTVSAGEGHNKVAATISNYIENNFPYNNTEIIDTFHYVNSNLHKIIIETYMKSIKYIPTLYGYVYKKTEVNDSSIMDVGDFLNTILLSRKLKKLLKDFNPDVIVCTHPFPSEALSALKRKGQISVPIVNVLTDYTIHPSWINSEVDYFVFPCDSFEYQLDYWHIPREKARFFGIPIDNKFYMDEDREELCNKLSIKNSFTTLLMGGGFGLGNIKETLDYVLKYNSDMQIIAITGRNESLYKYLTNIDNQNLKVYGFVDNINELMSISDFIITKPGGITVTEALSKELPIVVSYSLPGQEERNTEFILNNSIGMIATSPNSLISCINTLKDDTYKYYELKNNMNKMKKADSVKNICEFILSLNKQNKHG</sequence>
<dbReference type="GO" id="GO:0009247">
    <property type="term" value="P:glycolipid biosynthetic process"/>
    <property type="evidence" value="ECO:0007669"/>
    <property type="project" value="InterPro"/>
</dbReference>
<dbReference type="Proteomes" id="UP000216024">
    <property type="component" value="Unassembled WGS sequence"/>
</dbReference>
<protein>
    <recommendedName>
        <fullName evidence="9">Galactosyldiacylglycerol synthase</fullName>
    </recommendedName>
</protein>
<evidence type="ECO:0000313" key="8">
    <source>
        <dbReference type="Proteomes" id="UP000216024"/>
    </source>
</evidence>
<dbReference type="RefSeq" id="WP_095135015.1">
    <property type="nucleotide sequence ID" value="NZ_NIBG01000021.1"/>
</dbReference>
<keyword evidence="8" id="KW-1185">Reference proteome</keyword>
<dbReference type="EMBL" id="NIBG01000021">
    <property type="protein sequence ID" value="PAB57952.1"/>
    <property type="molecule type" value="Genomic_DNA"/>
</dbReference>
<evidence type="ECO:0000256" key="4">
    <source>
        <dbReference type="ARBA" id="ARBA00022679"/>
    </source>
</evidence>
<dbReference type="GO" id="GO:0016020">
    <property type="term" value="C:membrane"/>
    <property type="evidence" value="ECO:0007669"/>
    <property type="project" value="UniProtKB-SubCell"/>
</dbReference>
<evidence type="ECO:0000256" key="1">
    <source>
        <dbReference type="ARBA" id="ARBA00004370"/>
    </source>
</evidence>
<dbReference type="InterPro" id="IPR009695">
    <property type="entry name" value="Diacylglyc_glucosyltr_N"/>
</dbReference>
<dbReference type="InterPro" id="IPR050519">
    <property type="entry name" value="Glycosyltransf_28_UgtP"/>
</dbReference>
<dbReference type="InterPro" id="IPR007235">
    <property type="entry name" value="Glyco_trans_28_C"/>
</dbReference>
<organism evidence="7 8">
    <name type="scientific">Anaeromicrobium sediminis</name>
    <dbReference type="NCBI Taxonomy" id="1478221"/>
    <lineage>
        <taxon>Bacteria</taxon>
        <taxon>Bacillati</taxon>
        <taxon>Bacillota</taxon>
        <taxon>Clostridia</taxon>
        <taxon>Peptostreptococcales</taxon>
        <taxon>Thermotaleaceae</taxon>
        <taxon>Anaeromicrobium</taxon>
    </lineage>
</organism>
<dbReference type="Gene3D" id="3.40.50.2000">
    <property type="entry name" value="Glycogen Phosphorylase B"/>
    <property type="match status" value="1"/>
</dbReference>
<dbReference type="Pfam" id="PF06925">
    <property type="entry name" value="MGDG_synth"/>
    <property type="match status" value="1"/>
</dbReference>
<feature type="domain" description="Diacylglycerol glucosyltransferase N-terminal" evidence="6">
    <location>
        <begin position="14"/>
        <end position="181"/>
    </location>
</feature>
<name>A0A267MEZ0_9FIRM</name>
<comment type="similarity">
    <text evidence="2">Belongs to the glycosyltransferase 28 family.</text>
</comment>
<dbReference type="OrthoDB" id="9815663at2"/>
<dbReference type="Pfam" id="PF04101">
    <property type="entry name" value="Glyco_tran_28_C"/>
    <property type="match status" value="1"/>
</dbReference>
<evidence type="ECO:0000256" key="3">
    <source>
        <dbReference type="ARBA" id="ARBA00022676"/>
    </source>
</evidence>
<keyword evidence="3" id="KW-0328">Glycosyltransferase</keyword>
<proteinExistence type="inferred from homology"/>
<dbReference type="PANTHER" id="PTHR43025:SF3">
    <property type="entry name" value="MONOGALACTOSYLDIACYLGLYCEROL SYNTHASE 1, CHLOROPLASTIC"/>
    <property type="match status" value="1"/>
</dbReference>
<dbReference type="AlphaFoldDB" id="A0A267MEZ0"/>
<evidence type="ECO:0000259" key="5">
    <source>
        <dbReference type="Pfam" id="PF04101"/>
    </source>
</evidence>
<evidence type="ECO:0000313" key="7">
    <source>
        <dbReference type="EMBL" id="PAB57952.1"/>
    </source>
</evidence>
<dbReference type="GO" id="GO:0016758">
    <property type="term" value="F:hexosyltransferase activity"/>
    <property type="evidence" value="ECO:0007669"/>
    <property type="project" value="InterPro"/>
</dbReference>
<keyword evidence="4" id="KW-0808">Transferase</keyword>
<gene>
    <name evidence="7" type="ORF">CCE28_17475</name>
</gene>